<gene>
    <name evidence="2" type="ORF">SAMN04487766_1017</name>
</gene>
<feature type="region of interest" description="Disordered" evidence="1">
    <location>
        <begin position="1"/>
        <end position="32"/>
    </location>
</feature>
<evidence type="ECO:0000256" key="1">
    <source>
        <dbReference type="SAM" id="MobiDB-lite"/>
    </source>
</evidence>
<sequence length="136" mass="14470">MSGRFSVDYDTATSNSSKMAAASDDYASPAASSVGSVTANQSSTTWSTHSEASNCMSAYTSVLDQLRACIASTRKDLDTLKQDYDAAVTAFTEQDEQSKEDAVQTLKNWSRNRAEIPDVSKQKPGGGPGRARATAE</sequence>
<dbReference type="Proteomes" id="UP000199671">
    <property type="component" value="Unassembled WGS sequence"/>
</dbReference>
<evidence type="ECO:0000313" key="2">
    <source>
        <dbReference type="EMBL" id="SDM22742.1"/>
    </source>
</evidence>
<organism evidence="2 3">
    <name type="scientific">Actinomyces ruminicola</name>
    <dbReference type="NCBI Taxonomy" id="332524"/>
    <lineage>
        <taxon>Bacteria</taxon>
        <taxon>Bacillati</taxon>
        <taxon>Actinomycetota</taxon>
        <taxon>Actinomycetes</taxon>
        <taxon>Actinomycetales</taxon>
        <taxon>Actinomycetaceae</taxon>
        <taxon>Actinomyces</taxon>
    </lineage>
</organism>
<evidence type="ECO:0008006" key="4">
    <source>
        <dbReference type="Google" id="ProtNLM"/>
    </source>
</evidence>
<evidence type="ECO:0000313" key="3">
    <source>
        <dbReference type="Proteomes" id="UP000199671"/>
    </source>
</evidence>
<feature type="compositionally biased region" description="Low complexity" evidence="1">
    <location>
        <begin position="20"/>
        <end position="32"/>
    </location>
</feature>
<reference evidence="2 3" key="1">
    <citation type="submission" date="2016-10" db="EMBL/GenBank/DDBJ databases">
        <authorList>
            <person name="de Groot N.N."/>
        </authorList>
    </citation>
    <scope>NUCLEOTIDE SEQUENCE [LARGE SCALE GENOMIC DNA]</scope>
    <source>
        <strain evidence="2 3">KPR-7B</strain>
    </source>
</reference>
<name>A0A1G9RHE4_9ACTO</name>
<accession>A0A1G9RHE4</accession>
<proteinExistence type="predicted"/>
<dbReference type="OrthoDB" id="3257671at2"/>
<protein>
    <recommendedName>
        <fullName evidence="4">Excreted virulence factor EspC, type VII ESX diderm</fullName>
    </recommendedName>
</protein>
<dbReference type="EMBL" id="FNHU01000001">
    <property type="protein sequence ID" value="SDM22742.1"/>
    <property type="molecule type" value="Genomic_DNA"/>
</dbReference>
<dbReference type="AlphaFoldDB" id="A0A1G9RHE4"/>
<feature type="compositionally biased region" description="Basic and acidic residues" evidence="1">
    <location>
        <begin position="112"/>
        <end position="121"/>
    </location>
</feature>
<dbReference type="RefSeq" id="WP_092606517.1">
    <property type="nucleotide sequence ID" value="NZ_FNHU01000001.1"/>
</dbReference>
<feature type="region of interest" description="Disordered" evidence="1">
    <location>
        <begin position="91"/>
        <end position="136"/>
    </location>
</feature>